<dbReference type="PROSITE" id="PS51257">
    <property type="entry name" value="PROKAR_LIPOPROTEIN"/>
    <property type="match status" value="1"/>
</dbReference>
<dbReference type="Proteomes" id="UP001241110">
    <property type="component" value="Unassembled WGS sequence"/>
</dbReference>
<evidence type="ECO:0000313" key="2">
    <source>
        <dbReference type="Proteomes" id="UP001241110"/>
    </source>
</evidence>
<organism evidence="1 2">
    <name type="scientific">Xanthocytophaga flava</name>
    <dbReference type="NCBI Taxonomy" id="3048013"/>
    <lineage>
        <taxon>Bacteria</taxon>
        <taxon>Pseudomonadati</taxon>
        <taxon>Bacteroidota</taxon>
        <taxon>Cytophagia</taxon>
        <taxon>Cytophagales</taxon>
        <taxon>Rhodocytophagaceae</taxon>
        <taxon>Xanthocytophaga</taxon>
    </lineage>
</organism>
<evidence type="ECO:0000313" key="1">
    <source>
        <dbReference type="EMBL" id="MDJ1483090.1"/>
    </source>
</evidence>
<evidence type="ECO:0008006" key="3">
    <source>
        <dbReference type="Google" id="ProtNLM"/>
    </source>
</evidence>
<reference evidence="1" key="1">
    <citation type="submission" date="2023-05" db="EMBL/GenBank/DDBJ databases">
        <authorList>
            <person name="Zhang X."/>
        </authorList>
    </citation>
    <scope>NUCLEOTIDE SEQUENCE</scope>
    <source>
        <strain evidence="1">YF14B1</strain>
    </source>
</reference>
<gene>
    <name evidence="1" type="ORF">QNI16_21505</name>
</gene>
<accession>A0AAE3QPW7</accession>
<dbReference type="EMBL" id="JASJOS010000010">
    <property type="protein sequence ID" value="MDJ1483090.1"/>
    <property type="molecule type" value="Genomic_DNA"/>
</dbReference>
<sequence>MVRHILLLVVIGLTLFSCHRESDSIKTSVQNEFKIRVKNQTPYQFENVLIRFGGNENTYGILEPAQISEYKIFTEVGFPYIKVSFGDKEQVFQIMQTEESPSNGTDTKMKDQTCVIYLTEFNTIDLYFQQ</sequence>
<dbReference type="AlphaFoldDB" id="A0AAE3QPW7"/>
<name>A0AAE3QPW7_9BACT</name>
<comment type="caution">
    <text evidence="1">The sequence shown here is derived from an EMBL/GenBank/DDBJ whole genome shotgun (WGS) entry which is preliminary data.</text>
</comment>
<dbReference type="RefSeq" id="WP_313982648.1">
    <property type="nucleotide sequence ID" value="NZ_JASJOS010000010.1"/>
</dbReference>
<protein>
    <recommendedName>
        <fullName evidence="3">Lipoprotein</fullName>
    </recommendedName>
</protein>
<proteinExistence type="predicted"/>